<dbReference type="InterPro" id="IPR001576">
    <property type="entry name" value="Phosphoglycerate_kinase"/>
</dbReference>
<keyword evidence="5 8" id="KW-0418">Kinase</keyword>
<proteinExistence type="inferred from homology"/>
<comment type="catalytic activity">
    <reaction evidence="1 8">
        <text>(2R)-3-phosphoglycerate + ATP = (2R)-3-phospho-glyceroyl phosphate + ADP</text>
        <dbReference type="Rhea" id="RHEA:14801"/>
        <dbReference type="ChEBI" id="CHEBI:30616"/>
        <dbReference type="ChEBI" id="CHEBI:57604"/>
        <dbReference type="ChEBI" id="CHEBI:58272"/>
        <dbReference type="ChEBI" id="CHEBI:456216"/>
        <dbReference type="EC" id="2.7.2.3"/>
    </reaction>
</comment>
<sequence length="354" mass="38697">MTNLLRVSLDIGDKDPTNHPRFKNTVESIKSFSKLNNKLVVIAHYKRPGGKYIANLSLKRFVPYLEKSLGKKIIFLDNPRSAGDAIASSKNGSVFLLENIRFFKGETGNDKTFIKLLSSLGDKYINDDFPDAHRAHASTYGLAKVMSSQMGPHLKEELFRLTHAIHSPRQPAILILGGAKADEKISIVNKLLGKVNHVLLGGVVANNLLRARGVNIGKSVYDKKAISFAKKLANKEKVVTPLDWTVNKNSVVDIGPYTIAEYKRIISNAKTIIWNGPLGRTENPLFAKGTQKIARAIFINKKAHVLIGGGDTLASISPPKNAKNVFISTGGGAMLTFLAGKKLPAVEALNKIKR</sequence>
<dbReference type="InterPro" id="IPR036043">
    <property type="entry name" value="Phosphoglycerate_kinase_sf"/>
</dbReference>
<dbReference type="GO" id="GO:0004618">
    <property type="term" value="F:phosphoglycerate kinase activity"/>
    <property type="evidence" value="ECO:0007669"/>
    <property type="project" value="UniProtKB-EC"/>
</dbReference>
<dbReference type="GO" id="GO:0005829">
    <property type="term" value="C:cytosol"/>
    <property type="evidence" value="ECO:0007669"/>
    <property type="project" value="TreeGrafter"/>
</dbReference>
<evidence type="ECO:0000256" key="6">
    <source>
        <dbReference type="ARBA" id="ARBA00022840"/>
    </source>
</evidence>
<feature type="binding site" evidence="7">
    <location>
        <position position="184"/>
    </location>
    <ligand>
        <name>ATP</name>
        <dbReference type="ChEBI" id="CHEBI:30616"/>
    </ligand>
</feature>
<comment type="caution">
    <text evidence="9">The sequence shown here is derived from an EMBL/GenBank/DDBJ whole genome shotgun (WGS) entry which is preliminary data.</text>
</comment>
<dbReference type="AlphaFoldDB" id="A0A2H0VFC2"/>
<dbReference type="GO" id="GO:0006094">
    <property type="term" value="P:gluconeogenesis"/>
    <property type="evidence" value="ECO:0007669"/>
    <property type="project" value="TreeGrafter"/>
</dbReference>
<keyword evidence="6 7" id="KW-0067">ATP-binding</keyword>
<comment type="similarity">
    <text evidence="8">Belongs to the phosphoglycerate kinase family.</text>
</comment>
<evidence type="ECO:0000256" key="4">
    <source>
        <dbReference type="ARBA" id="ARBA00022741"/>
    </source>
</evidence>
<dbReference type="GO" id="GO:0006096">
    <property type="term" value="P:glycolytic process"/>
    <property type="evidence" value="ECO:0007669"/>
    <property type="project" value="InterPro"/>
</dbReference>
<evidence type="ECO:0000256" key="2">
    <source>
        <dbReference type="ARBA" id="ARBA00013061"/>
    </source>
</evidence>
<dbReference type="InterPro" id="IPR015824">
    <property type="entry name" value="Phosphoglycerate_kinase_N"/>
</dbReference>
<dbReference type="PRINTS" id="PR00477">
    <property type="entry name" value="PHGLYCKINASE"/>
</dbReference>
<accession>A0A2H0VFC2</accession>
<dbReference type="Pfam" id="PF00162">
    <property type="entry name" value="PGK"/>
    <property type="match status" value="1"/>
</dbReference>
<dbReference type="PIRSF" id="PIRSF000724">
    <property type="entry name" value="Pgk"/>
    <property type="match status" value="1"/>
</dbReference>
<evidence type="ECO:0000313" key="9">
    <source>
        <dbReference type="EMBL" id="PIR97807.1"/>
    </source>
</evidence>
<dbReference type="PANTHER" id="PTHR11406">
    <property type="entry name" value="PHOSPHOGLYCERATE KINASE"/>
    <property type="match status" value="1"/>
</dbReference>
<organism evidence="9 10">
    <name type="scientific">Candidatus Colwellbacteria bacterium CG10_big_fil_rev_8_21_14_0_10_42_22</name>
    <dbReference type="NCBI Taxonomy" id="1974540"/>
    <lineage>
        <taxon>Bacteria</taxon>
        <taxon>Candidatus Colwelliibacteriota</taxon>
    </lineage>
</organism>
<dbReference type="Proteomes" id="UP000231466">
    <property type="component" value="Unassembled WGS sequence"/>
</dbReference>
<dbReference type="SUPFAM" id="SSF53748">
    <property type="entry name" value="Phosphoglycerate kinase"/>
    <property type="match status" value="1"/>
</dbReference>
<feature type="binding site" evidence="7">
    <location>
        <position position="282"/>
    </location>
    <ligand>
        <name>ATP</name>
        <dbReference type="ChEBI" id="CHEBI:30616"/>
    </ligand>
</feature>
<dbReference type="PANTHER" id="PTHR11406:SF23">
    <property type="entry name" value="PHOSPHOGLYCERATE KINASE 1, CHLOROPLASTIC-RELATED"/>
    <property type="match status" value="1"/>
</dbReference>
<dbReference type="EC" id="2.7.2.3" evidence="2 8"/>
<evidence type="ECO:0000256" key="7">
    <source>
        <dbReference type="PIRSR" id="PIRSR000724-2"/>
    </source>
</evidence>
<dbReference type="Gene3D" id="3.40.50.1260">
    <property type="entry name" value="Phosphoglycerate kinase, N-terminal domain"/>
    <property type="match status" value="2"/>
</dbReference>
<evidence type="ECO:0000313" key="10">
    <source>
        <dbReference type="Proteomes" id="UP000231466"/>
    </source>
</evidence>
<keyword evidence="3 8" id="KW-0808">Transferase</keyword>
<evidence type="ECO:0000256" key="5">
    <source>
        <dbReference type="ARBA" id="ARBA00022777"/>
    </source>
</evidence>
<protein>
    <recommendedName>
        <fullName evidence="2 8">Phosphoglycerate kinase</fullName>
        <ecNumber evidence="2 8">2.7.2.3</ecNumber>
    </recommendedName>
</protein>
<dbReference type="GO" id="GO:0043531">
    <property type="term" value="F:ADP binding"/>
    <property type="evidence" value="ECO:0007669"/>
    <property type="project" value="TreeGrafter"/>
</dbReference>
<gene>
    <name evidence="9" type="primary">pgk</name>
    <name evidence="9" type="ORF">COT89_02760</name>
</gene>
<reference evidence="10" key="1">
    <citation type="submission" date="2017-09" db="EMBL/GenBank/DDBJ databases">
        <title>Depth-based differentiation of microbial function through sediment-hosted aquifers and enrichment of novel symbionts in the deep terrestrial subsurface.</title>
        <authorList>
            <person name="Probst A.J."/>
            <person name="Ladd B."/>
            <person name="Jarett J.K."/>
            <person name="Geller-Mcgrath D.E."/>
            <person name="Sieber C.M.K."/>
            <person name="Emerson J.B."/>
            <person name="Anantharaman K."/>
            <person name="Thomas B.C."/>
            <person name="Malmstrom R."/>
            <person name="Stieglmeier M."/>
            <person name="Klingl A."/>
            <person name="Woyke T."/>
            <person name="Ryan C.M."/>
            <person name="Banfield J.F."/>
        </authorList>
    </citation>
    <scope>NUCLEOTIDE SEQUENCE [LARGE SCALE GENOMIC DNA]</scope>
</reference>
<evidence type="ECO:0000256" key="8">
    <source>
        <dbReference type="RuleBase" id="RU000532"/>
    </source>
</evidence>
<name>A0A2H0VFC2_9BACT</name>
<feature type="binding site" evidence="7">
    <location>
        <begin position="309"/>
        <end position="312"/>
    </location>
    <ligand>
        <name>ATP</name>
        <dbReference type="ChEBI" id="CHEBI:30616"/>
    </ligand>
</feature>
<dbReference type="EMBL" id="PFAH01000009">
    <property type="protein sequence ID" value="PIR97807.1"/>
    <property type="molecule type" value="Genomic_DNA"/>
</dbReference>
<evidence type="ECO:0000256" key="3">
    <source>
        <dbReference type="ARBA" id="ARBA00022679"/>
    </source>
</evidence>
<keyword evidence="4" id="KW-0547">Nucleotide-binding</keyword>
<dbReference type="GO" id="GO:0005524">
    <property type="term" value="F:ATP binding"/>
    <property type="evidence" value="ECO:0007669"/>
    <property type="project" value="UniProtKB-KW"/>
</dbReference>
<evidence type="ECO:0000256" key="1">
    <source>
        <dbReference type="ARBA" id="ARBA00000642"/>
    </source>
</evidence>